<gene>
    <name evidence="4" type="ORF">VMCG_00740</name>
</gene>
<organism evidence="4 5">
    <name type="scientific">Cytospora schulzeri</name>
    <dbReference type="NCBI Taxonomy" id="448051"/>
    <lineage>
        <taxon>Eukaryota</taxon>
        <taxon>Fungi</taxon>
        <taxon>Dikarya</taxon>
        <taxon>Ascomycota</taxon>
        <taxon>Pezizomycotina</taxon>
        <taxon>Sordariomycetes</taxon>
        <taxon>Sordariomycetidae</taxon>
        <taxon>Diaporthales</taxon>
        <taxon>Cytosporaceae</taxon>
        <taxon>Cytospora</taxon>
    </lineage>
</organism>
<dbReference type="InterPro" id="IPR015915">
    <property type="entry name" value="Kelch-typ_b-propeller"/>
</dbReference>
<evidence type="ECO:0000313" key="4">
    <source>
        <dbReference type="EMBL" id="ROW12516.1"/>
    </source>
</evidence>
<dbReference type="Gene3D" id="2.120.10.80">
    <property type="entry name" value="Kelch-type beta propeller"/>
    <property type="match status" value="1"/>
</dbReference>
<keyword evidence="5" id="KW-1185">Reference proteome</keyword>
<dbReference type="STRING" id="356882.A0A423X9N6"/>
<dbReference type="AlphaFoldDB" id="A0A423X9N6"/>
<evidence type="ECO:0000256" key="1">
    <source>
        <dbReference type="ARBA" id="ARBA00022737"/>
    </source>
</evidence>
<comment type="caution">
    <text evidence="4">The sequence shown here is derived from an EMBL/GenBank/DDBJ whole genome shotgun (WGS) entry which is preliminary data.</text>
</comment>
<dbReference type="GO" id="GO:0019760">
    <property type="term" value="P:glucosinolate metabolic process"/>
    <property type="evidence" value="ECO:0007669"/>
    <property type="project" value="UniProtKB-ARBA"/>
</dbReference>
<accession>A0A423X9N6</accession>
<dbReference type="OrthoDB" id="540004at2759"/>
<evidence type="ECO:0000256" key="3">
    <source>
        <dbReference type="SAM" id="MobiDB-lite"/>
    </source>
</evidence>
<evidence type="ECO:0000256" key="2">
    <source>
        <dbReference type="ARBA" id="ARBA00023004"/>
    </source>
</evidence>
<keyword evidence="2" id="KW-0408">Iron</keyword>
<reference evidence="4 5" key="1">
    <citation type="submission" date="2015-09" db="EMBL/GenBank/DDBJ databases">
        <title>Host preference determinants of Valsa canker pathogens revealed by comparative genomics.</title>
        <authorList>
            <person name="Yin Z."/>
            <person name="Huang L."/>
        </authorList>
    </citation>
    <scope>NUCLEOTIDE SEQUENCE [LARGE SCALE GENOMIC DNA]</scope>
    <source>
        <strain evidence="4 5">03-1</strain>
    </source>
</reference>
<protein>
    <submittedName>
        <fullName evidence="4">Uncharacterized protein</fullName>
    </submittedName>
</protein>
<dbReference type="Proteomes" id="UP000283895">
    <property type="component" value="Unassembled WGS sequence"/>
</dbReference>
<dbReference type="PANTHER" id="PTHR47435">
    <property type="entry name" value="KELCH REPEAT PROTEIN (AFU_ORTHOLOGUE AFUA_5G12780)"/>
    <property type="match status" value="1"/>
</dbReference>
<dbReference type="Pfam" id="PF24681">
    <property type="entry name" value="Kelch_KLHDC2_KLHL20_DRC7"/>
    <property type="match status" value="1"/>
</dbReference>
<dbReference type="EMBL" id="LKEA01000001">
    <property type="protein sequence ID" value="ROW12516.1"/>
    <property type="molecule type" value="Genomic_DNA"/>
</dbReference>
<dbReference type="PANTHER" id="PTHR47435:SF4">
    <property type="entry name" value="KELCH REPEAT PROTEIN (AFU_ORTHOLOGUE AFUA_5G12780)"/>
    <property type="match status" value="1"/>
</dbReference>
<keyword evidence="1" id="KW-0677">Repeat</keyword>
<evidence type="ECO:0000313" key="5">
    <source>
        <dbReference type="Proteomes" id="UP000283895"/>
    </source>
</evidence>
<proteinExistence type="predicted"/>
<sequence>MRRFRDPRPSVPSQLRRSCVGPMPWSIQKRGLLERNPSGVIIEERSERTKKKFPTYELSELVLDLDAEDSPYVRSFDYQDATQQQSVWGRNPEATKLRWRVRKLKEDIVRDGKMMHHQTSRPNTMQNISDYDVLAVALLGGSAVSTSMKDFSLRDDQSQRHRPITLGSLRHNGIPKRILAGDANKVILFMLHRQQLTRTKEDAGDLDAFTTALRHVQDLSQLRKLCSGRTAVSKQILTSQTFVDNIVHRLRSMPPQPLQGVLKVINNYTIRQLSENAAPNASMSLYGLEVASKLNLLPPILQYLQICLFQGFLGKDDQNTETLETVGRGMLVALERGQGRARGTRPELFTLLTGRSLGGSEPQPALYGVDRLQREEHPRVHLIYVRLLAELGALRLLWYAWREDLDTVGDTAFIRCAEVLSSANGDASVDYMTVTGDLEKDAVLDLRTIDSLDAYQTSATSTRTSYSSDLEGLISPNTWLSYQDLEQNGGSGMPQLHANLSKNASIPDVSGGILWGDDVNKRFYLFGGEYYDTPPTPFSLYSYDTLNNWWDNFGPVSGSGINPVSYGAGVGISELGLGFYYGGWLSNNSVSGWSGPRMATTGLVKFDMDQGSWTNNTGPDTVPRAGGSMNYIPASDGGMLIYFGGVQDPSGNGSTVGQPMDEIFVYDIFTGQWYTQKTSGAAPKMRQKFCSGVTWADDQSSYNIYLYGGAGMPPDTAGYDDAYILTIPTFTWIKIYPNDGNATGQYPHNSMSCNVIKRSQMLIIGGTFPLGDSCDAAPQWGTHNLVLGQQSDPDANPWELFSPDLTTYAVPDAILSVVGGQRTGGATKTTPSGGFDNPDLKVLMTKTASVAARTPTRAVPGAATGGSSSSGGTHLSTGAIAVQRGRELRHDDVYLRAGQPGLGPEQPARHRRRRCWAAFPE</sequence>
<name>A0A423X9N6_9PEZI</name>
<feature type="region of interest" description="Disordered" evidence="3">
    <location>
        <begin position="1"/>
        <end position="20"/>
    </location>
</feature>
<dbReference type="SUPFAM" id="SSF50965">
    <property type="entry name" value="Galactose oxidase, central domain"/>
    <property type="match status" value="1"/>
</dbReference>
<dbReference type="InterPro" id="IPR011043">
    <property type="entry name" value="Gal_Oxase/kelch_b-propeller"/>
</dbReference>